<protein>
    <submittedName>
        <fullName evidence="9">Na+/H+ antiporter subunit E</fullName>
    </submittedName>
</protein>
<evidence type="ECO:0000256" key="1">
    <source>
        <dbReference type="ARBA" id="ARBA00004651"/>
    </source>
</evidence>
<evidence type="ECO:0000256" key="6">
    <source>
        <dbReference type="ARBA" id="ARBA00023136"/>
    </source>
</evidence>
<dbReference type="RefSeq" id="WP_311672188.1">
    <property type="nucleotide sequence ID" value="NZ_JAVREQ010000003.1"/>
</dbReference>
<dbReference type="PANTHER" id="PTHR34584">
    <property type="entry name" value="NA(+)/H(+) ANTIPORTER SUBUNIT E1"/>
    <property type="match status" value="1"/>
</dbReference>
<keyword evidence="6 8" id="KW-0472">Membrane</keyword>
<dbReference type="PANTHER" id="PTHR34584:SF1">
    <property type="entry name" value="NA(+)_H(+) ANTIPORTER SUBUNIT E1"/>
    <property type="match status" value="1"/>
</dbReference>
<feature type="transmembrane region" description="Helical" evidence="8">
    <location>
        <begin position="63"/>
        <end position="83"/>
    </location>
</feature>
<keyword evidence="3" id="KW-1003">Cell membrane</keyword>
<comment type="similarity">
    <text evidence="2">Belongs to the CPA3 antiporters (TC 2.A.63) subunit E family.</text>
</comment>
<reference evidence="10" key="1">
    <citation type="submission" date="2023-07" db="EMBL/GenBank/DDBJ databases">
        <title>30 novel species of actinomycetes from the DSMZ collection.</title>
        <authorList>
            <person name="Nouioui I."/>
        </authorList>
    </citation>
    <scope>NUCLEOTIDE SEQUENCE [LARGE SCALE GENOMIC DNA]</scope>
    <source>
        <strain evidence="10">DSM 42041</strain>
    </source>
</reference>
<feature type="transmembrane region" description="Helical" evidence="8">
    <location>
        <begin position="12"/>
        <end position="43"/>
    </location>
</feature>
<evidence type="ECO:0000313" key="10">
    <source>
        <dbReference type="Proteomes" id="UP001183414"/>
    </source>
</evidence>
<dbReference type="NCBIfam" id="NF006521">
    <property type="entry name" value="PRK08965.1-5"/>
    <property type="match status" value="1"/>
</dbReference>
<proteinExistence type="inferred from homology"/>
<evidence type="ECO:0000256" key="3">
    <source>
        <dbReference type="ARBA" id="ARBA00022475"/>
    </source>
</evidence>
<evidence type="ECO:0000256" key="5">
    <source>
        <dbReference type="ARBA" id="ARBA00022989"/>
    </source>
</evidence>
<feature type="region of interest" description="Disordered" evidence="7">
    <location>
        <begin position="158"/>
        <end position="190"/>
    </location>
</feature>
<accession>A0ABU2NMS8</accession>
<comment type="subcellular location">
    <subcellularLocation>
        <location evidence="1">Cell membrane</location>
        <topology evidence="1">Multi-pass membrane protein</topology>
    </subcellularLocation>
</comment>
<keyword evidence="10" id="KW-1185">Reference proteome</keyword>
<sequence length="190" mass="20885">MKKVVRRLPSLVWLWLLWLLLWGEVSTLTVLGGLVASAAVLAAFPLPRDRPYAALRPLRLVRLLAYVVVEVFASAATVAWAALRRGPATRAAVLEVRLHSDTDFLITATAVLTTLTPGDLVVEIDRERRLLYVHTLPVRDRTAAERRRAGVRDAEHRVIHTLAPRGAEPRPGGTSAHPDRPGSGPEEDPP</sequence>
<dbReference type="Pfam" id="PF01899">
    <property type="entry name" value="MNHE"/>
    <property type="match status" value="1"/>
</dbReference>
<keyword evidence="4 8" id="KW-0812">Transmembrane</keyword>
<keyword evidence="5 8" id="KW-1133">Transmembrane helix</keyword>
<evidence type="ECO:0000256" key="8">
    <source>
        <dbReference type="SAM" id="Phobius"/>
    </source>
</evidence>
<dbReference type="InterPro" id="IPR002758">
    <property type="entry name" value="Cation_antiport_E"/>
</dbReference>
<dbReference type="Proteomes" id="UP001183414">
    <property type="component" value="Unassembled WGS sequence"/>
</dbReference>
<evidence type="ECO:0000256" key="4">
    <source>
        <dbReference type="ARBA" id="ARBA00022692"/>
    </source>
</evidence>
<evidence type="ECO:0000256" key="7">
    <source>
        <dbReference type="SAM" id="MobiDB-lite"/>
    </source>
</evidence>
<dbReference type="EMBL" id="JAVREQ010000003">
    <property type="protein sequence ID" value="MDT0378282.1"/>
    <property type="molecule type" value="Genomic_DNA"/>
</dbReference>
<organism evidence="9 10">
    <name type="scientific">Streptomyces hazeniae</name>
    <dbReference type="NCBI Taxonomy" id="3075538"/>
    <lineage>
        <taxon>Bacteria</taxon>
        <taxon>Bacillati</taxon>
        <taxon>Actinomycetota</taxon>
        <taxon>Actinomycetes</taxon>
        <taxon>Kitasatosporales</taxon>
        <taxon>Streptomycetaceae</taxon>
        <taxon>Streptomyces</taxon>
    </lineage>
</organism>
<gene>
    <name evidence="9" type="ORF">RM572_05750</name>
</gene>
<comment type="caution">
    <text evidence="9">The sequence shown here is derived from an EMBL/GenBank/DDBJ whole genome shotgun (WGS) entry which is preliminary data.</text>
</comment>
<evidence type="ECO:0000256" key="2">
    <source>
        <dbReference type="ARBA" id="ARBA00006228"/>
    </source>
</evidence>
<name>A0ABU2NMS8_9ACTN</name>
<evidence type="ECO:0000313" key="9">
    <source>
        <dbReference type="EMBL" id="MDT0378282.1"/>
    </source>
</evidence>